<evidence type="ECO:0000313" key="5">
    <source>
        <dbReference type="Proteomes" id="UP001231189"/>
    </source>
</evidence>
<evidence type="ECO:0008006" key="6">
    <source>
        <dbReference type="Google" id="ProtNLM"/>
    </source>
</evidence>
<sequence length="1259" mass="142229">MGKPRDPKVAILPSTTRKGTTLSTSAALDSPSVIDKLVSPPHASHAGTSARSENSYNIDDASAVLDDSGSLGSFLDATIARSRQIENAETPNENAATPVNSPESVEYSSDDLDEDYVELDDDFIDKCNATTDARKIKKLLAQHTVRYKLSPDPKFATSPINIKDKDYDFSLDLSHISIVEKTPFCGTEKESVVEHMIELSTLSSLFSDDVKKRTYFVAKIFPFSLKDDAKTWYNSLPPDSINSPKELLDVFFRKYFPASAQHIALQRIYNFDQEDGEKLPEAWARFCSLIRAQPDHDLEKHDLLDIFYSGLTIESRAYLDSCAGCVFRKRTPDDAEELLARIGRNHDDWSTPEPTPTPILKKRGMIKLNDEDMREAKKSLKEKGIKSEDVKNLPPIEDLCKITPPSSMIEVHSLERFTREDIPYSKPPAQCLDEFDNYIVKQSNFNMRVENHLMENSRAIGELHGIVERTSNDVKMLVKHFQMVQTQIDQLTKVQNDLLKDNSKEKHAYEVTTRGGVSTQDPLYPEGHPKRVEQDSQQTETSAPSKKKKKKHKTVVESSEPVNDPNSISISDAETESGNEHDKDNDKNDASDKEEVEEEPEKHAKNKKYTKEDFIAKKHGSEREPWVQKQMPFPAKKLKSKEEEHYNKFCDWMKPLFLQIPLTDAIKLPPYSKYMKDIVSNKRKIPNEEISTMLANYSFNGKVPKKLGDPGIPTIPCSIKNNYVRTALCDLGAGVSVMPFSLYKRLYLDKLIPTDISLQMADKSTAIPVGICEDVPVQVTNNCLILTDFVVLEMPEDDNMSIILGRPFLNTAGAVIDCNKGKVTFNVDDKEHTVYFPKRIEKACGVNTISNVRTIKVGTIDCPIYEPKEEYQTLVIGSISIQFKKMEGSRHQLNQQELEVQQVMRVHREEGVYPAYYPCVDFMRSAGILQDVQSLISRAGLDDFVVGEPCQYAKLTMSVVQDFEFNWSRSNPMVRYKIYNKTVNLPFNDFCAAIRVPQWGSCEKIRGSPQEFLDLFKMICHGRSFSEDGGKISSIQLPAIRYFAYFITKCVLARKNGSKLSIQDLAFLAAALQGDRTYNLGALIANRLATNREKGGICGGLIASRLLAMHGVEPHHLDIQLPIEKLDIVSMIKHEFVSDSSNLSNLSYRITFYKKTWRTTKKTEKLVGLPAPVLFNFDSRKDWSVTEGELNAYIEGDGHRARDNTEEAEEHLDSSSDAASSSHQQVGHEEPPRFSSASGPYYDYTMYDPPAWNPDPRWG</sequence>
<feature type="compositionally biased region" description="Polar residues" evidence="1">
    <location>
        <begin position="46"/>
        <end position="55"/>
    </location>
</feature>
<dbReference type="SUPFAM" id="SSF50630">
    <property type="entry name" value="Acid proteases"/>
    <property type="match status" value="1"/>
</dbReference>
<dbReference type="InterPro" id="IPR005162">
    <property type="entry name" value="Retrotrans_gag_dom"/>
</dbReference>
<dbReference type="PANTHER" id="PTHR33067">
    <property type="entry name" value="RNA-DIRECTED DNA POLYMERASE-RELATED"/>
    <property type="match status" value="1"/>
</dbReference>
<dbReference type="PANTHER" id="PTHR33067:SF9">
    <property type="entry name" value="RNA-DIRECTED DNA POLYMERASE"/>
    <property type="match status" value="1"/>
</dbReference>
<feature type="region of interest" description="Disordered" evidence="1">
    <location>
        <begin position="1"/>
        <end position="55"/>
    </location>
</feature>
<feature type="compositionally biased region" description="Basic and acidic residues" evidence="1">
    <location>
        <begin position="578"/>
        <end position="593"/>
    </location>
</feature>
<dbReference type="EMBL" id="JAUUTY010000007">
    <property type="protein sequence ID" value="KAK1607096.1"/>
    <property type="molecule type" value="Genomic_DNA"/>
</dbReference>
<reference evidence="4" key="1">
    <citation type="submission" date="2023-07" db="EMBL/GenBank/DDBJ databases">
        <title>A chromosome-level genome assembly of Lolium multiflorum.</title>
        <authorList>
            <person name="Chen Y."/>
            <person name="Copetti D."/>
            <person name="Kolliker R."/>
            <person name="Studer B."/>
        </authorList>
    </citation>
    <scope>NUCLEOTIDE SEQUENCE</scope>
    <source>
        <strain evidence="4">02402/16</strain>
        <tissue evidence="4">Leaf</tissue>
    </source>
</reference>
<proteinExistence type="predicted"/>
<protein>
    <recommendedName>
        <fullName evidence="6">Retrotransposon gag domain-containing protein</fullName>
    </recommendedName>
</protein>
<dbReference type="InterPro" id="IPR021109">
    <property type="entry name" value="Peptidase_aspartic_dom_sf"/>
</dbReference>
<dbReference type="CDD" id="cd00303">
    <property type="entry name" value="retropepsin_like"/>
    <property type="match status" value="1"/>
</dbReference>
<feature type="compositionally biased region" description="Polar residues" evidence="1">
    <location>
        <begin position="556"/>
        <end position="572"/>
    </location>
</feature>
<dbReference type="Gene3D" id="2.40.70.10">
    <property type="entry name" value="Acid Proteases"/>
    <property type="match status" value="1"/>
</dbReference>
<feature type="compositionally biased region" description="Polar residues" evidence="1">
    <location>
        <begin position="86"/>
        <end position="102"/>
    </location>
</feature>
<evidence type="ECO:0000259" key="2">
    <source>
        <dbReference type="Pfam" id="PF03078"/>
    </source>
</evidence>
<feature type="domain" description="Retrotransposon gag" evidence="3">
    <location>
        <begin position="219"/>
        <end position="312"/>
    </location>
</feature>
<name>A0AAD8QQH4_LOLMU</name>
<dbReference type="Pfam" id="PF03732">
    <property type="entry name" value="Retrotrans_gag"/>
    <property type="match status" value="1"/>
</dbReference>
<dbReference type="AlphaFoldDB" id="A0AAD8QQH4"/>
<dbReference type="Proteomes" id="UP001231189">
    <property type="component" value="Unassembled WGS sequence"/>
</dbReference>
<evidence type="ECO:0000256" key="1">
    <source>
        <dbReference type="SAM" id="MobiDB-lite"/>
    </source>
</evidence>
<feature type="region of interest" description="Disordered" evidence="1">
    <location>
        <begin position="86"/>
        <end position="107"/>
    </location>
</feature>
<organism evidence="4 5">
    <name type="scientific">Lolium multiflorum</name>
    <name type="common">Italian ryegrass</name>
    <name type="synonym">Lolium perenne subsp. multiflorum</name>
    <dbReference type="NCBI Taxonomy" id="4521"/>
    <lineage>
        <taxon>Eukaryota</taxon>
        <taxon>Viridiplantae</taxon>
        <taxon>Streptophyta</taxon>
        <taxon>Embryophyta</taxon>
        <taxon>Tracheophyta</taxon>
        <taxon>Spermatophyta</taxon>
        <taxon>Magnoliopsida</taxon>
        <taxon>Liliopsida</taxon>
        <taxon>Poales</taxon>
        <taxon>Poaceae</taxon>
        <taxon>BOP clade</taxon>
        <taxon>Pooideae</taxon>
        <taxon>Poodae</taxon>
        <taxon>Poeae</taxon>
        <taxon>Poeae Chloroplast Group 2 (Poeae type)</taxon>
        <taxon>Loliodinae</taxon>
        <taxon>Loliinae</taxon>
        <taxon>Lolium</taxon>
    </lineage>
</organism>
<comment type="caution">
    <text evidence="4">The sequence shown here is derived from an EMBL/GenBank/DDBJ whole genome shotgun (WGS) entry which is preliminary data.</text>
</comment>
<feature type="region of interest" description="Disordered" evidence="1">
    <location>
        <begin position="505"/>
        <end position="613"/>
    </location>
</feature>
<feature type="compositionally biased region" description="Polar residues" evidence="1">
    <location>
        <begin position="13"/>
        <end position="27"/>
    </location>
</feature>
<dbReference type="InterPro" id="IPR004312">
    <property type="entry name" value="ATHILA_Orf1_C"/>
</dbReference>
<dbReference type="Pfam" id="PF03078">
    <property type="entry name" value="ATHILA"/>
    <property type="match status" value="1"/>
</dbReference>
<keyword evidence="5" id="KW-1185">Reference proteome</keyword>
<gene>
    <name evidence="4" type="ORF">QYE76_030769</name>
</gene>
<evidence type="ECO:0000313" key="4">
    <source>
        <dbReference type="EMBL" id="KAK1607096.1"/>
    </source>
</evidence>
<feature type="domain" description="Arabidopsis retrotransposon Orf1 C-terminal" evidence="2">
    <location>
        <begin position="886"/>
        <end position="1074"/>
    </location>
</feature>
<feature type="compositionally biased region" description="Polar residues" evidence="1">
    <location>
        <begin position="535"/>
        <end position="544"/>
    </location>
</feature>
<feature type="compositionally biased region" description="Basic and acidic residues" evidence="1">
    <location>
        <begin position="1196"/>
        <end position="1205"/>
    </location>
</feature>
<feature type="region of interest" description="Disordered" evidence="1">
    <location>
        <begin position="1194"/>
        <end position="1240"/>
    </location>
</feature>
<accession>A0AAD8QQH4</accession>
<evidence type="ECO:0000259" key="3">
    <source>
        <dbReference type="Pfam" id="PF03732"/>
    </source>
</evidence>